<gene>
    <name evidence="9" type="ORF">Fcan01_07877</name>
</gene>
<dbReference type="EMBL" id="LNIX01000003">
    <property type="protein sequence ID" value="OXA57222.1"/>
    <property type="molecule type" value="Genomic_DNA"/>
</dbReference>
<evidence type="ECO:0000313" key="10">
    <source>
        <dbReference type="Proteomes" id="UP000198287"/>
    </source>
</evidence>
<dbReference type="AlphaFoldDB" id="A0A226EHX0"/>
<dbReference type="InterPro" id="IPR045249">
    <property type="entry name" value="HARBI1-like"/>
</dbReference>
<keyword evidence="5" id="KW-0479">Metal-binding</keyword>
<keyword evidence="6" id="KW-0378">Hydrolase</keyword>
<reference evidence="9 10" key="1">
    <citation type="submission" date="2015-12" db="EMBL/GenBank/DDBJ databases">
        <title>The genome of Folsomia candida.</title>
        <authorList>
            <person name="Faddeeva A."/>
            <person name="Derks M.F."/>
            <person name="Anvar Y."/>
            <person name="Smit S."/>
            <person name="Van Straalen N."/>
            <person name="Roelofs D."/>
        </authorList>
    </citation>
    <scope>NUCLEOTIDE SEQUENCE [LARGE SCALE GENOMIC DNA]</scope>
    <source>
        <strain evidence="9 10">VU population</strain>
        <tissue evidence="9">Whole body</tissue>
    </source>
</reference>
<keyword evidence="4" id="KW-0540">Nuclease</keyword>
<evidence type="ECO:0000259" key="8">
    <source>
        <dbReference type="Pfam" id="PF13359"/>
    </source>
</evidence>
<evidence type="ECO:0000256" key="2">
    <source>
        <dbReference type="ARBA" id="ARBA00004123"/>
    </source>
</evidence>
<organism evidence="9 10">
    <name type="scientific">Folsomia candida</name>
    <name type="common">Springtail</name>
    <dbReference type="NCBI Taxonomy" id="158441"/>
    <lineage>
        <taxon>Eukaryota</taxon>
        <taxon>Metazoa</taxon>
        <taxon>Ecdysozoa</taxon>
        <taxon>Arthropoda</taxon>
        <taxon>Hexapoda</taxon>
        <taxon>Collembola</taxon>
        <taxon>Entomobryomorpha</taxon>
        <taxon>Isotomoidea</taxon>
        <taxon>Isotomidae</taxon>
        <taxon>Proisotominae</taxon>
        <taxon>Folsomia</taxon>
    </lineage>
</organism>
<dbReference type="Proteomes" id="UP000198287">
    <property type="component" value="Unassembled WGS sequence"/>
</dbReference>
<dbReference type="OMA" id="IRIRIEM"/>
<keyword evidence="7" id="KW-0539">Nucleus</keyword>
<name>A0A226EHX0_FOLCA</name>
<dbReference type="PANTHER" id="PTHR22930:SF269">
    <property type="entry name" value="NUCLEASE HARBI1-LIKE PROTEIN"/>
    <property type="match status" value="1"/>
</dbReference>
<dbReference type="GO" id="GO:0004518">
    <property type="term" value="F:nuclease activity"/>
    <property type="evidence" value="ECO:0007669"/>
    <property type="project" value="UniProtKB-KW"/>
</dbReference>
<evidence type="ECO:0000313" key="9">
    <source>
        <dbReference type="EMBL" id="OXA57222.1"/>
    </source>
</evidence>
<comment type="similarity">
    <text evidence="3">Belongs to the HARBI1 family.</text>
</comment>
<comment type="caution">
    <text evidence="9">The sequence shown here is derived from an EMBL/GenBank/DDBJ whole genome shotgun (WGS) entry which is preliminary data.</text>
</comment>
<protein>
    <submittedName>
        <fullName evidence="9">Putative nuclease HARBI1</fullName>
    </submittedName>
</protein>
<evidence type="ECO:0000256" key="7">
    <source>
        <dbReference type="ARBA" id="ARBA00023242"/>
    </source>
</evidence>
<feature type="domain" description="DDE Tnp4" evidence="8">
    <location>
        <begin position="165"/>
        <end position="329"/>
    </location>
</feature>
<dbReference type="InterPro" id="IPR027806">
    <property type="entry name" value="HARBI1_dom"/>
</dbReference>
<comment type="cofactor">
    <cofactor evidence="1">
        <name>a divalent metal cation</name>
        <dbReference type="ChEBI" id="CHEBI:60240"/>
    </cofactor>
</comment>
<evidence type="ECO:0000256" key="6">
    <source>
        <dbReference type="ARBA" id="ARBA00022801"/>
    </source>
</evidence>
<comment type="subcellular location">
    <subcellularLocation>
        <location evidence="2">Nucleus</location>
    </subcellularLocation>
</comment>
<accession>A0A226EHX0</accession>
<dbReference type="GO" id="GO:0005634">
    <property type="term" value="C:nucleus"/>
    <property type="evidence" value="ECO:0007669"/>
    <property type="project" value="UniProtKB-SubCell"/>
</dbReference>
<proteinExistence type="inferred from homology"/>
<evidence type="ECO:0000256" key="3">
    <source>
        <dbReference type="ARBA" id="ARBA00006958"/>
    </source>
</evidence>
<dbReference type="GO" id="GO:0046872">
    <property type="term" value="F:metal ion binding"/>
    <property type="evidence" value="ECO:0007669"/>
    <property type="project" value="UniProtKB-KW"/>
</dbReference>
<evidence type="ECO:0000256" key="1">
    <source>
        <dbReference type="ARBA" id="ARBA00001968"/>
    </source>
</evidence>
<dbReference type="OrthoDB" id="1681765at2759"/>
<dbReference type="GO" id="GO:0016787">
    <property type="term" value="F:hydrolase activity"/>
    <property type="evidence" value="ECO:0007669"/>
    <property type="project" value="UniProtKB-KW"/>
</dbReference>
<sequence>MDRTTIIKILIVQRLRRRLKRKQRSVYIRPIFLKRDNDGEQQLVMDLRDDPYYHFRYFRMSKENFDTILDLVTPMISHPANHIRPISPLQRLAITLRYLATGNSQISLAMSFRVSPSSVCGIIRETLAAINQALKSDYLPTASTWINNENQFRTKWNFPHACGSLDGKHIRIKCPSASGSLYFNYKTYFSIVLMALSDADFKFTAVDIGSYGSESDGGILAKSHIGRKISNDTFNLPSPQPLSNTGTPLPYVFLGDDAFPKRHNLLKPYKGNFLQKTDRVFNYRLSRARMTVENSFGIMAARWRIFHSVIEADVDLVKQITLSAVILHNYLMNKKDFNNITPDRFEDGRVQHGNWRDTVQNDNGMIQIPRQGTNNYTQYSAQVRNHFRDYFNSEDGRLSWQDHHVDAGFLFHHILK</sequence>
<evidence type="ECO:0000256" key="5">
    <source>
        <dbReference type="ARBA" id="ARBA00022723"/>
    </source>
</evidence>
<evidence type="ECO:0000256" key="4">
    <source>
        <dbReference type="ARBA" id="ARBA00022722"/>
    </source>
</evidence>
<dbReference type="Pfam" id="PF13359">
    <property type="entry name" value="DDE_Tnp_4"/>
    <property type="match status" value="1"/>
</dbReference>
<dbReference type="PANTHER" id="PTHR22930">
    <property type="match status" value="1"/>
</dbReference>
<keyword evidence="10" id="KW-1185">Reference proteome</keyword>